<accession>A0A3P6TCU7</accession>
<dbReference type="Proteomes" id="UP000271889">
    <property type="component" value="Unassembled WGS sequence"/>
</dbReference>
<evidence type="ECO:0008006" key="3">
    <source>
        <dbReference type="Google" id="ProtNLM"/>
    </source>
</evidence>
<gene>
    <name evidence="1" type="ORF">CGOC_LOCUS5887</name>
</gene>
<proteinExistence type="predicted"/>
<evidence type="ECO:0000313" key="1">
    <source>
        <dbReference type="EMBL" id="VDK64584.1"/>
    </source>
</evidence>
<dbReference type="AlphaFoldDB" id="A0A3P6TCU7"/>
<feature type="non-terminal residue" evidence="1">
    <location>
        <position position="195"/>
    </location>
</feature>
<sequence>MARILAGLEDNCLAYIDDVVIFNKDFLSHLASLKKFSSDSELSTSKYPPRSSSNVIADYLSRISYPSQAFHDDHPESEDIVEFPYCLSVNPSDIPIIAGNMPIAIKPYDFLIEQKKDDFCAEIFDFLETDRVPEFPADSDKVRWLSLAEQCVIGRNGCLYHRAIQTRFARCQSISSPHETKRANLLAYHTSPSAG</sequence>
<dbReference type="EMBL" id="UYRV01018345">
    <property type="protein sequence ID" value="VDK64584.1"/>
    <property type="molecule type" value="Genomic_DNA"/>
</dbReference>
<organism evidence="1 2">
    <name type="scientific">Cylicostephanus goldi</name>
    <name type="common">Nematode worm</name>
    <dbReference type="NCBI Taxonomy" id="71465"/>
    <lineage>
        <taxon>Eukaryota</taxon>
        <taxon>Metazoa</taxon>
        <taxon>Ecdysozoa</taxon>
        <taxon>Nematoda</taxon>
        <taxon>Chromadorea</taxon>
        <taxon>Rhabditida</taxon>
        <taxon>Rhabditina</taxon>
        <taxon>Rhabditomorpha</taxon>
        <taxon>Strongyloidea</taxon>
        <taxon>Strongylidae</taxon>
        <taxon>Cylicostephanus</taxon>
    </lineage>
</organism>
<keyword evidence="2" id="KW-1185">Reference proteome</keyword>
<dbReference type="OrthoDB" id="10553991at2759"/>
<name>A0A3P6TCU7_CYLGO</name>
<evidence type="ECO:0000313" key="2">
    <source>
        <dbReference type="Proteomes" id="UP000271889"/>
    </source>
</evidence>
<reference evidence="1 2" key="1">
    <citation type="submission" date="2018-11" db="EMBL/GenBank/DDBJ databases">
        <authorList>
            <consortium name="Pathogen Informatics"/>
        </authorList>
    </citation>
    <scope>NUCLEOTIDE SEQUENCE [LARGE SCALE GENOMIC DNA]</scope>
</reference>
<protein>
    <recommendedName>
        <fullName evidence="3">Reverse transcriptase domain-containing protein</fullName>
    </recommendedName>
</protein>